<protein>
    <recommendedName>
        <fullName evidence="3">Sulfotransferase family protein</fullName>
    </recommendedName>
</protein>
<organism evidence="1 2">
    <name type="scientific">Nocardioides immobilis</name>
    <dbReference type="NCBI Taxonomy" id="2049295"/>
    <lineage>
        <taxon>Bacteria</taxon>
        <taxon>Bacillati</taxon>
        <taxon>Actinomycetota</taxon>
        <taxon>Actinomycetes</taxon>
        <taxon>Propionibacteriales</taxon>
        <taxon>Nocardioidaceae</taxon>
        <taxon>Nocardioides</taxon>
    </lineage>
</organism>
<dbReference type="Gene3D" id="3.40.50.300">
    <property type="entry name" value="P-loop containing nucleotide triphosphate hydrolases"/>
    <property type="match status" value="1"/>
</dbReference>
<proteinExistence type="predicted"/>
<dbReference type="InterPro" id="IPR027417">
    <property type="entry name" value="P-loop_NTPase"/>
</dbReference>
<name>A0A417Y5F2_9ACTN</name>
<accession>A0A417Y5F2</accession>
<dbReference type="AlphaFoldDB" id="A0A417Y5F2"/>
<reference evidence="1 2" key="1">
    <citation type="submission" date="2018-09" db="EMBL/GenBank/DDBJ databases">
        <title>Genome sequencing of Nocardioides immobilis CCTCC AB 2017083 for comparison to Nocardioides silvaticus.</title>
        <authorList>
            <person name="Li C."/>
            <person name="Wang G."/>
        </authorList>
    </citation>
    <scope>NUCLEOTIDE SEQUENCE [LARGE SCALE GENOMIC DNA]</scope>
    <source>
        <strain evidence="1 2">CCTCC AB 2017083</strain>
    </source>
</reference>
<dbReference type="Proteomes" id="UP000283644">
    <property type="component" value="Unassembled WGS sequence"/>
</dbReference>
<dbReference type="EMBL" id="QXGH01000011">
    <property type="protein sequence ID" value="RHW27869.1"/>
    <property type="molecule type" value="Genomic_DNA"/>
</dbReference>
<dbReference type="SUPFAM" id="SSF52540">
    <property type="entry name" value="P-loop containing nucleoside triphosphate hydrolases"/>
    <property type="match status" value="1"/>
</dbReference>
<evidence type="ECO:0000313" key="1">
    <source>
        <dbReference type="EMBL" id="RHW27869.1"/>
    </source>
</evidence>
<gene>
    <name evidence="1" type="ORF">D0Z08_06140</name>
</gene>
<sequence length="341" mass="37629">MVERGEPVRLCLHIGMPKTGTSLIQSVLQGLRPQLAHEGVWLPPNNLAAHRIAVEAFAADSRLSTRADVEAIREAITFEEAVAHSRPTSEEFTKVILSSEYFQQCSVPLLLPLLEKMGFSSEATSVVAALRRQDRILVSGFNQDVKAMHRSTPLIWDPDDAHQLDWYALLTPWAETFGKDAIKVQVFDREVAKKESLTCLFLEACDVSYDEASVTSLEVSRRDQENASLPADLLAFKFVANGVTRPGEVDWLIDEAQARGVGGGVYGLAEETVQAILEHYRMSNRQVALEYLGEDGDLFDDVVTAPTHTDLTVDPVILSSLLAICVAAQPRAEGARNHHLR</sequence>
<evidence type="ECO:0008006" key="3">
    <source>
        <dbReference type="Google" id="ProtNLM"/>
    </source>
</evidence>
<evidence type="ECO:0000313" key="2">
    <source>
        <dbReference type="Proteomes" id="UP000283644"/>
    </source>
</evidence>
<comment type="caution">
    <text evidence="1">The sequence shown here is derived from an EMBL/GenBank/DDBJ whole genome shotgun (WGS) entry which is preliminary data.</text>
</comment>
<keyword evidence="2" id="KW-1185">Reference proteome</keyword>